<dbReference type="InterPro" id="IPR050155">
    <property type="entry name" value="HAD-like_hydrolase_sf"/>
</dbReference>
<dbReference type="SFLD" id="SFLDG01135">
    <property type="entry name" value="C1.5.6:_HAD__Beta-PGM__Phospha"/>
    <property type="match status" value="1"/>
</dbReference>
<dbReference type="InterPro" id="IPR036412">
    <property type="entry name" value="HAD-like_sf"/>
</dbReference>
<dbReference type="SFLD" id="SFLDS00003">
    <property type="entry name" value="Haloacid_Dehalogenase"/>
    <property type="match status" value="1"/>
</dbReference>
<dbReference type="InterPro" id="IPR041492">
    <property type="entry name" value="HAD_2"/>
</dbReference>
<protein>
    <submittedName>
        <fullName evidence="1">Phosphoglycolate phosphatase 2</fullName>
    </submittedName>
</protein>
<gene>
    <name evidence="1" type="ORF">LEA_17086</name>
</gene>
<dbReference type="PANTHER" id="PTHR43434:SF1">
    <property type="entry name" value="PHOSPHOGLYCOLATE PHOSPHATASE"/>
    <property type="match status" value="1"/>
</dbReference>
<dbReference type="GO" id="GO:0006281">
    <property type="term" value="P:DNA repair"/>
    <property type="evidence" value="ECO:0007669"/>
    <property type="project" value="TreeGrafter"/>
</dbReference>
<dbReference type="InterPro" id="IPR023198">
    <property type="entry name" value="PGP-like_dom2"/>
</dbReference>
<dbReference type="AlphaFoldDB" id="K1S342"/>
<dbReference type="Gene3D" id="1.10.150.240">
    <property type="entry name" value="Putative phosphatase, domain 2"/>
    <property type="match status" value="1"/>
</dbReference>
<dbReference type="PANTHER" id="PTHR43434">
    <property type="entry name" value="PHOSPHOGLYCOLATE PHOSPHATASE"/>
    <property type="match status" value="1"/>
</dbReference>
<sequence length="219" mass="24052">KEIFLMIQAVLFDLDGTLTNTIDDIATAMNRALRLHGLPGWETKEYCYLVGNGAKILAQRAVRDRQDLADAVQAEYQAYYEKHTQVKTQPYDGIPELLHALAERGLKLAVLSNKPDADTKNVISHFFPDVPFSVVRGQVEGVPVKPDKAGALLVAEQLGIAPADFLYLGDTKVDMTCACSAGMNPVGVLWGFRTAQELLDNGAKVLIAHPMELLEKFNL</sequence>
<dbReference type="EMBL" id="AJWY01011691">
    <property type="protein sequence ID" value="EKC52053.1"/>
    <property type="molecule type" value="Genomic_DNA"/>
</dbReference>
<dbReference type="InterPro" id="IPR023214">
    <property type="entry name" value="HAD_sf"/>
</dbReference>
<dbReference type="Gene3D" id="3.40.50.1000">
    <property type="entry name" value="HAD superfamily/HAD-like"/>
    <property type="match status" value="1"/>
</dbReference>
<dbReference type="Pfam" id="PF13419">
    <property type="entry name" value="HAD_2"/>
    <property type="match status" value="1"/>
</dbReference>
<accession>K1S342</accession>
<dbReference type="GO" id="GO:0005829">
    <property type="term" value="C:cytosol"/>
    <property type="evidence" value="ECO:0007669"/>
    <property type="project" value="TreeGrafter"/>
</dbReference>
<comment type="caution">
    <text evidence="1">The sequence shown here is derived from an EMBL/GenBank/DDBJ whole genome shotgun (WGS) entry which is preliminary data.</text>
</comment>
<evidence type="ECO:0000313" key="1">
    <source>
        <dbReference type="EMBL" id="EKC52053.1"/>
    </source>
</evidence>
<dbReference type="NCBIfam" id="TIGR01549">
    <property type="entry name" value="HAD-SF-IA-v1"/>
    <property type="match status" value="1"/>
</dbReference>
<reference evidence="1" key="1">
    <citation type="journal article" date="2013" name="Environ. Microbiol.">
        <title>Microbiota from the distal guts of lean and obese adolescents exhibit partial functional redundancy besides clear differences in community structure.</title>
        <authorList>
            <person name="Ferrer M."/>
            <person name="Ruiz A."/>
            <person name="Lanza F."/>
            <person name="Haange S.B."/>
            <person name="Oberbach A."/>
            <person name="Till H."/>
            <person name="Bargiela R."/>
            <person name="Campoy C."/>
            <person name="Segura M.T."/>
            <person name="Richter M."/>
            <person name="von Bergen M."/>
            <person name="Seifert J."/>
            <person name="Suarez A."/>
        </authorList>
    </citation>
    <scope>NUCLEOTIDE SEQUENCE</scope>
</reference>
<organism evidence="1">
    <name type="scientific">human gut metagenome</name>
    <dbReference type="NCBI Taxonomy" id="408170"/>
    <lineage>
        <taxon>unclassified sequences</taxon>
        <taxon>metagenomes</taxon>
        <taxon>organismal metagenomes</taxon>
    </lineage>
</organism>
<dbReference type="InterPro" id="IPR006439">
    <property type="entry name" value="HAD-SF_hydro_IA"/>
</dbReference>
<proteinExistence type="predicted"/>
<name>K1S342_9ZZZZ</name>
<feature type="non-terminal residue" evidence="1">
    <location>
        <position position="1"/>
    </location>
</feature>
<dbReference type="SFLD" id="SFLDG01129">
    <property type="entry name" value="C1.5:_HAD__Beta-PGM__Phosphata"/>
    <property type="match status" value="1"/>
</dbReference>
<dbReference type="GO" id="GO:0008967">
    <property type="term" value="F:phosphoglycolate phosphatase activity"/>
    <property type="evidence" value="ECO:0007669"/>
    <property type="project" value="TreeGrafter"/>
</dbReference>
<dbReference type="PRINTS" id="PR00413">
    <property type="entry name" value="HADHALOGNASE"/>
</dbReference>
<dbReference type="SUPFAM" id="SSF56784">
    <property type="entry name" value="HAD-like"/>
    <property type="match status" value="1"/>
</dbReference>